<gene>
    <name evidence="1" type="ordered locus">NGR_b18540</name>
</gene>
<dbReference type="AlphaFoldDB" id="C3KLL6"/>
<keyword evidence="1" id="KW-0614">Plasmid</keyword>
<accession>C3KLL6</accession>
<dbReference type="EMBL" id="CP000874">
    <property type="protein sequence ID" value="ACP23302.1"/>
    <property type="molecule type" value="Genomic_DNA"/>
</dbReference>
<name>C3KLL6_SINFN</name>
<reference evidence="2" key="1">
    <citation type="journal article" date="2004" name="J. Bacteriol.">
        <title>An evolutionary hot spot: the pNGR234b replicon of Rhizobium sp. strain NGR234.</title>
        <authorList>
            <person name="Streit W.R."/>
            <person name="Schmitz R.A."/>
            <person name="Perret X."/>
            <person name="Staehelin C."/>
            <person name="Deakin W.J."/>
            <person name="Raasch C."/>
            <person name="Liesegang H."/>
            <person name="Broughton W.J."/>
        </authorList>
    </citation>
    <scope>NUCLEOTIDE SEQUENCE [LARGE SCALE GENOMIC DNA]</scope>
    <source>
        <strain evidence="2">NBRC 101917 / NGR234</strain>
    </source>
</reference>
<organism evidence="1 2">
    <name type="scientific">Sinorhizobium fredii (strain NBRC 101917 / NGR234)</name>
    <dbReference type="NCBI Taxonomy" id="394"/>
    <lineage>
        <taxon>Bacteria</taxon>
        <taxon>Pseudomonadati</taxon>
        <taxon>Pseudomonadota</taxon>
        <taxon>Alphaproteobacteria</taxon>
        <taxon>Hyphomicrobiales</taxon>
        <taxon>Rhizobiaceae</taxon>
        <taxon>Sinorhizobium/Ensifer group</taxon>
        <taxon>Sinorhizobium</taxon>
    </lineage>
</organism>
<protein>
    <submittedName>
        <fullName evidence="1">Uncharacterized protein</fullName>
    </submittedName>
</protein>
<evidence type="ECO:0000313" key="2">
    <source>
        <dbReference type="Proteomes" id="UP000001054"/>
    </source>
</evidence>
<dbReference type="OrthoDB" id="7268941at2"/>
<dbReference type="Proteomes" id="UP000001054">
    <property type="component" value="Plasmid pNGR234b"/>
</dbReference>
<proteinExistence type="predicted"/>
<reference evidence="1 2" key="2">
    <citation type="journal article" date="2009" name="Appl. Environ. Microbiol.">
        <title>Rhizobium sp. strain NGR234 possesses a remarkable number of secretion systems.</title>
        <authorList>
            <person name="Schmeisser C."/>
            <person name="Liesegang H."/>
            <person name="Krysciak D."/>
            <person name="Bakkou N."/>
            <person name="Le Quere A."/>
            <person name="Wollherr A."/>
            <person name="Heinemeyer I."/>
            <person name="Morgenstern B."/>
            <person name="Pommerening-Roeser A."/>
            <person name="Flores M."/>
            <person name="Palacios R."/>
            <person name="Brenner S."/>
            <person name="Gottschalk G."/>
            <person name="Schmitz R.A."/>
            <person name="Broughton W.J."/>
            <person name="Perret X."/>
            <person name="Strittmatter A.W."/>
            <person name="Streit W.R."/>
        </authorList>
    </citation>
    <scope>NUCLEOTIDE SEQUENCE [LARGE SCALE GENOMIC DNA]</scope>
    <source>
        <strain evidence="2">NBRC 101917 / NGR234</strain>
    </source>
</reference>
<evidence type="ECO:0000313" key="1">
    <source>
        <dbReference type="EMBL" id="ACP23302.1"/>
    </source>
</evidence>
<keyword evidence="2" id="KW-1185">Reference proteome</keyword>
<dbReference type="HOGENOM" id="CLU_192144_0_0_5"/>
<sequence>MTPERFTECLARLRWTTIDITSALQCQLSWVEAMESGQAEIPEDLARWLEGLARCHEAAGTPTRYRGLANFDARRAHFGDA</sequence>
<dbReference type="KEGG" id="rhi:NGR_b18540"/>
<geneLocation type="plasmid" evidence="2">
    <name>sym pNGR234b</name>
</geneLocation>
<dbReference type="RefSeq" id="WP_015887925.1">
    <property type="nucleotide sequence ID" value="NC_012586.1"/>
</dbReference>